<dbReference type="PANTHER" id="PTHR35869">
    <property type="entry name" value="OUTER-MEMBRANE LIPOPROTEIN CARRIER PROTEIN"/>
    <property type="match status" value="1"/>
</dbReference>
<dbReference type="AlphaFoldDB" id="A0A644ULR5"/>
<keyword evidence="1" id="KW-0449">Lipoprotein</keyword>
<sequence length="203" mass="22778">MKKITGLLILYLFICSFSPESGERFFSAMARHTASIKTVSGTFEQEKEIKVLNQKVKSSGNFFFSKPGNVRFDYTSPKMMSIIMTSSNIHILSKSGTTSFSLDKQKALSDLAKVMEACMGGDISSIPDSYGVVYIDGEGSHSLVIEPKTKSKNNPYKRIELRLSVADYSIEELHLYEKNDDVTIYRFRGVSTNSRFASNMFKP</sequence>
<comment type="caution">
    <text evidence="1">The sequence shown here is derived from an EMBL/GenBank/DDBJ whole genome shotgun (WGS) entry which is preliminary data.</text>
</comment>
<dbReference type="EMBL" id="VSSQ01000131">
    <property type="protein sequence ID" value="MPL79904.1"/>
    <property type="molecule type" value="Genomic_DNA"/>
</dbReference>
<reference evidence="1" key="1">
    <citation type="submission" date="2019-08" db="EMBL/GenBank/DDBJ databases">
        <authorList>
            <person name="Kucharzyk K."/>
            <person name="Murdoch R.W."/>
            <person name="Higgins S."/>
            <person name="Loffler F."/>
        </authorList>
    </citation>
    <scope>NUCLEOTIDE SEQUENCE</scope>
</reference>
<dbReference type="InterPro" id="IPR004564">
    <property type="entry name" value="OM_lipoprot_carrier_LolA-like"/>
</dbReference>
<dbReference type="PANTHER" id="PTHR35869:SF1">
    <property type="entry name" value="OUTER-MEMBRANE LIPOPROTEIN CARRIER PROTEIN"/>
    <property type="match status" value="1"/>
</dbReference>
<dbReference type="Pfam" id="PF03548">
    <property type="entry name" value="LolA"/>
    <property type="match status" value="1"/>
</dbReference>
<name>A0A644ULR5_9ZZZZ</name>
<accession>A0A644ULR5</accession>
<protein>
    <submittedName>
        <fullName evidence="1">Outer-membrane lipoprotein carrier protein</fullName>
    </submittedName>
</protein>
<dbReference type="Gene3D" id="2.50.20.10">
    <property type="entry name" value="Lipoprotein localisation LolA/LolB/LppX"/>
    <property type="match status" value="1"/>
</dbReference>
<dbReference type="InterPro" id="IPR029046">
    <property type="entry name" value="LolA/LolB/LppX"/>
</dbReference>
<dbReference type="CDD" id="cd16325">
    <property type="entry name" value="LolA"/>
    <property type="match status" value="1"/>
</dbReference>
<gene>
    <name evidence="1" type="primary">lolA_6</name>
    <name evidence="1" type="ORF">SDC9_25791</name>
</gene>
<dbReference type="SUPFAM" id="SSF89392">
    <property type="entry name" value="Prokaryotic lipoproteins and lipoprotein localization factors"/>
    <property type="match status" value="1"/>
</dbReference>
<proteinExistence type="predicted"/>
<evidence type="ECO:0000313" key="1">
    <source>
        <dbReference type="EMBL" id="MPL79904.1"/>
    </source>
</evidence>
<organism evidence="1">
    <name type="scientific">bioreactor metagenome</name>
    <dbReference type="NCBI Taxonomy" id="1076179"/>
    <lineage>
        <taxon>unclassified sequences</taxon>
        <taxon>metagenomes</taxon>
        <taxon>ecological metagenomes</taxon>
    </lineage>
</organism>